<dbReference type="EMBL" id="JAWDKB010000005">
    <property type="protein sequence ID" value="MDV0444073.1"/>
    <property type="molecule type" value="Genomic_DNA"/>
</dbReference>
<dbReference type="Pfam" id="PF18204">
    <property type="entry name" value="PGF-CTERM"/>
    <property type="match status" value="1"/>
</dbReference>
<keyword evidence="1" id="KW-0732">Signal</keyword>
<dbReference type="NCBIfam" id="TIGR04126">
    <property type="entry name" value="PGF_CTERM"/>
    <property type="match status" value="1"/>
</dbReference>
<gene>
    <name evidence="5" type="ORF">McpCs1_14670</name>
</gene>
<dbReference type="Proteomes" id="UP001283212">
    <property type="component" value="Unassembled WGS sequence"/>
</dbReference>
<feature type="region of interest" description="Disordered" evidence="2">
    <location>
        <begin position="915"/>
        <end position="934"/>
    </location>
</feature>
<feature type="transmembrane region" description="Helical" evidence="3">
    <location>
        <begin position="940"/>
        <end position="958"/>
    </location>
</feature>
<evidence type="ECO:0000256" key="3">
    <source>
        <dbReference type="SAM" id="Phobius"/>
    </source>
</evidence>
<dbReference type="AlphaFoldDB" id="A0AAE4MII4"/>
<evidence type="ECO:0000313" key="6">
    <source>
        <dbReference type="Proteomes" id="UP001283212"/>
    </source>
</evidence>
<dbReference type="GO" id="GO:0005886">
    <property type="term" value="C:plasma membrane"/>
    <property type="evidence" value="ECO:0007669"/>
    <property type="project" value="UniProtKB-SubCell"/>
</dbReference>
<keyword evidence="3" id="KW-1133">Transmembrane helix</keyword>
<evidence type="ECO:0000259" key="4">
    <source>
        <dbReference type="Pfam" id="PF18204"/>
    </source>
</evidence>
<keyword evidence="6" id="KW-1185">Reference proteome</keyword>
<dbReference type="RefSeq" id="WP_338096577.1">
    <property type="nucleotide sequence ID" value="NZ_JAWDKB010000005.1"/>
</dbReference>
<evidence type="ECO:0000256" key="1">
    <source>
        <dbReference type="ARBA" id="ARBA00022729"/>
    </source>
</evidence>
<dbReference type="GO" id="GO:0030115">
    <property type="term" value="C:S-layer"/>
    <property type="evidence" value="ECO:0007669"/>
    <property type="project" value="UniProtKB-SubCell"/>
</dbReference>
<proteinExistence type="predicted"/>
<dbReference type="InterPro" id="IPR026371">
    <property type="entry name" value="PGF_CTERM"/>
</dbReference>
<reference evidence="5 6" key="1">
    <citation type="submission" date="2023-06" db="EMBL/GenBank/DDBJ databases">
        <title>Genome sequence of Methancorpusculaceae sp. Cs1.</title>
        <authorList>
            <person name="Protasov E."/>
            <person name="Platt K."/>
            <person name="Poehlein A."/>
            <person name="Daniel R."/>
            <person name="Brune A."/>
        </authorList>
    </citation>
    <scope>NUCLEOTIDE SEQUENCE [LARGE SCALE GENOMIC DNA]</scope>
    <source>
        <strain evidence="5 6">Cs1</strain>
    </source>
</reference>
<accession>A0AAE4MII4</accession>
<organism evidence="5 6">
    <name type="scientific">Methanorbis rubei</name>
    <dbReference type="NCBI Taxonomy" id="3028300"/>
    <lineage>
        <taxon>Archaea</taxon>
        <taxon>Methanobacteriati</taxon>
        <taxon>Methanobacteriota</taxon>
        <taxon>Stenosarchaea group</taxon>
        <taxon>Methanomicrobia</taxon>
        <taxon>Methanomicrobiales</taxon>
        <taxon>Methanocorpusculaceae</taxon>
        <taxon>Methanorbis</taxon>
    </lineage>
</organism>
<dbReference type="NCBIfam" id="NF041431">
    <property type="entry name" value="S_layer_MEMAR"/>
    <property type="match status" value="1"/>
</dbReference>
<evidence type="ECO:0000313" key="5">
    <source>
        <dbReference type="EMBL" id="MDV0444073.1"/>
    </source>
</evidence>
<evidence type="ECO:0000256" key="2">
    <source>
        <dbReference type="SAM" id="MobiDB-lite"/>
    </source>
</evidence>
<name>A0AAE4MII4_9EURY</name>
<sequence length="961" mass="101151">MKNTKIMAVLVVLLAAALFVGATSAAAPMSIDDFNNLTINITAPTNGTIIPGTPVAVQTSINTPVNFSITNASALLDPTSGEVIVDWGTTNVWNAGAGRFVTFDYSNDVSPGPAYNGHWVDGNDQWQAIAMQGYTAAGTYTISVEVSGDTYALATVYVSATPVPTPTPADLGYVIRPVAAGQDAFVYEHITVAAQTGAPLKLVKFSDGANPSIINQISSDSTGVFYLTEAVVNGQYGTYNLTDTTTGAATATQVSIWYPEISLQAELTTDLTTGVTAGDSIDGQTVNKDTVVSFLINAPKVGPAFYNSADLTNSSHAKIVFTTPVAGKTTAFGTANFNSVVLTASQTMAGFTAAGQDAAAGTYTAQAEYVTPTAFKDYAKKSNTISFTLQSSTLTITAAKDSVVRSNPFTVTITGKAQTVYAVYLENAISTEVNPTLQPSQNGFKGNFTTDNTNSASAVAIIGGGFFQTDASGKRTIQYNTAANTEDKTYTVKVNGLVAYDATTGDAILDTSDYDKVKVKVEKGAVTITASGDGSYYIGDEIKLTGTNTDSSNVFLFLTGQNLLENGIVLKDLPTKVPAYNATNPVAVKTDNTWEYKWDTSNIALDTGAYTIYATSRLTNGKSSSPQTMTASGQEAVKLSDSEYATISVNLKQPFLSAVPSGTVIAQGDKLYVRGTAEGKPNNLMLYIFGPNFFEDHSITVEDDGSYEKKIDISSSMSSNQYFVVVQHPMYNGVFDAVLVKEQNGDYQYFKIQNATTGGSQQASFVVWGNNKLQGSQAADALTKMIDDANIDDIYTKLTFTVAAPWIRINNPGDQAVGSKFTVAGTTNLAIGDQILVEVMSSSFTAVDKTSTSTTSGVSQTTKVVAGEGADNAWAVDVDTTNWKLDEYTIKVNGIEVDVTSTTNFNLVEKVVTPTPTATGAQPTTTTATATPTATPSTPGFGAFIALAGLGAVALLVLRRN</sequence>
<keyword evidence="3" id="KW-0812">Transmembrane</keyword>
<keyword evidence="3" id="KW-0472">Membrane</keyword>
<comment type="caution">
    <text evidence="5">The sequence shown here is derived from an EMBL/GenBank/DDBJ whole genome shotgun (WGS) entry which is preliminary data.</text>
</comment>
<protein>
    <recommendedName>
        <fullName evidence="4">PGF-CTERM archaeal protein-sorting signal domain-containing protein</fullName>
    </recommendedName>
</protein>
<feature type="domain" description="PGF-CTERM archaeal protein-sorting signal" evidence="4">
    <location>
        <begin position="938"/>
        <end position="960"/>
    </location>
</feature>